<comment type="similarity">
    <text evidence="2">Belongs to the fatty acid desaturase type 2 family.</text>
</comment>
<feature type="region of interest" description="Disordered" evidence="12">
    <location>
        <begin position="300"/>
        <end position="371"/>
    </location>
</feature>
<evidence type="ECO:0000256" key="5">
    <source>
        <dbReference type="ARBA" id="ARBA00022723"/>
    </source>
</evidence>
<sequence>MKKIKDQWFNTVRKPFSPPREVHVQVTHSMPPQKIEIFKSMEDWAENNLLTHLKPVEKSWQPQDFLPDPASDGFHDQVKELPDDYFVVLCQSRRIQMLETRNNKEVDTALLNKWPQLSEAGNNEDWDDSVLTKDEAEARLQKKVEAVIKRERAMAYAYSHKLWKSNPKAAQSSLDIRSNGYPWWWNWLERQLPPATTSQSQIATKNFTSTPPRPISEYKPSPRLHEALTPQSSKSSIPTRAKQFQTPNRTPPPNNFKNSKPRASAANSTYDASLKDDDSLMSCPPFSAHPNYMTPTVSAKAKARANSNPKERLIGTPSNDSKRRFSFPMTPNIGSFKWNKGSNKISTPQRVPEKPQSPHSVGDMSLDSAVSMPARIGRKPFNRFV</sequence>
<evidence type="ECO:0000256" key="3">
    <source>
        <dbReference type="ARBA" id="ARBA00011738"/>
    </source>
</evidence>
<dbReference type="InterPro" id="IPR012348">
    <property type="entry name" value="RNR-like"/>
</dbReference>
<dbReference type="FunFam" id="1.10.620.20:FF:000034">
    <property type="entry name" value="Stearoyl-[acyl-carrier-protein] 9-desaturase 7 chloroplastic"/>
    <property type="match status" value="1"/>
</dbReference>
<evidence type="ECO:0000256" key="8">
    <source>
        <dbReference type="ARBA" id="ARBA00023002"/>
    </source>
</evidence>
<evidence type="ECO:0000256" key="7">
    <source>
        <dbReference type="ARBA" id="ARBA00022946"/>
    </source>
</evidence>
<dbReference type="SUPFAM" id="SSF47240">
    <property type="entry name" value="Ferritin-like"/>
    <property type="match status" value="1"/>
</dbReference>
<dbReference type="Gene3D" id="1.10.620.20">
    <property type="entry name" value="Ribonucleotide Reductase, subunit A"/>
    <property type="match status" value="1"/>
</dbReference>
<evidence type="ECO:0000259" key="13">
    <source>
        <dbReference type="Pfam" id="PF13178"/>
    </source>
</evidence>
<dbReference type="InterPro" id="IPR009078">
    <property type="entry name" value="Ferritin-like_SF"/>
</dbReference>
<reference evidence="14 15" key="1">
    <citation type="submission" date="2024-12" db="EMBL/GenBank/DDBJ databases">
        <title>The unique morphological basis and parallel evolutionary history of personate flowers in Penstemon.</title>
        <authorList>
            <person name="Depatie T.H."/>
            <person name="Wessinger C.A."/>
        </authorList>
    </citation>
    <scope>NUCLEOTIDE SEQUENCE [LARGE SCALE GENOMIC DNA]</scope>
    <source>
        <strain evidence="14">WTNN_2</strain>
        <tissue evidence="14">Leaf</tissue>
    </source>
</reference>
<keyword evidence="7" id="KW-0809">Transit peptide</keyword>
<keyword evidence="11" id="KW-0275">Fatty acid biosynthesis</keyword>
<dbReference type="Pfam" id="PF03405">
    <property type="entry name" value="FA_desaturase_2"/>
    <property type="match status" value="1"/>
</dbReference>
<dbReference type="GO" id="GO:0046872">
    <property type="term" value="F:metal ion binding"/>
    <property type="evidence" value="ECO:0007669"/>
    <property type="project" value="UniProtKB-KW"/>
</dbReference>
<dbReference type="PANTHER" id="PTHR31155:SF9">
    <property type="entry name" value="STEAROYL-[ACYL-CARRIER-PROTEIN] 9-DESATURASE 7, CHLOROPLASTIC"/>
    <property type="match status" value="1"/>
</dbReference>
<keyword evidence="8" id="KW-0560">Oxidoreductase</keyword>
<protein>
    <recommendedName>
        <fullName evidence="13">DUF4005 domain-containing protein</fullName>
    </recommendedName>
</protein>
<keyword evidence="15" id="KW-1185">Reference proteome</keyword>
<evidence type="ECO:0000256" key="6">
    <source>
        <dbReference type="ARBA" id="ARBA00022832"/>
    </source>
</evidence>
<evidence type="ECO:0000256" key="9">
    <source>
        <dbReference type="ARBA" id="ARBA00023004"/>
    </source>
</evidence>
<dbReference type="Pfam" id="PF13178">
    <property type="entry name" value="DUF4005"/>
    <property type="match status" value="1"/>
</dbReference>
<feature type="compositionally biased region" description="Polar residues" evidence="12">
    <location>
        <begin position="195"/>
        <end position="210"/>
    </location>
</feature>
<evidence type="ECO:0000256" key="2">
    <source>
        <dbReference type="ARBA" id="ARBA00008749"/>
    </source>
</evidence>
<evidence type="ECO:0000256" key="12">
    <source>
        <dbReference type="SAM" id="MobiDB-lite"/>
    </source>
</evidence>
<evidence type="ECO:0000313" key="14">
    <source>
        <dbReference type="EMBL" id="KAL3825023.1"/>
    </source>
</evidence>
<dbReference type="InterPro" id="IPR005067">
    <property type="entry name" value="Fatty_acid_desaturase-2"/>
</dbReference>
<feature type="compositionally biased region" description="Polar residues" evidence="12">
    <location>
        <begin position="340"/>
        <end position="349"/>
    </location>
</feature>
<gene>
    <name evidence="14" type="ORF">ACJIZ3_021052</name>
</gene>
<feature type="compositionally biased region" description="Polar residues" evidence="12">
    <location>
        <begin position="229"/>
        <end position="248"/>
    </location>
</feature>
<dbReference type="Proteomes" id="UP001634393">
    <property type="component" value="Unassembled WGS sequence"/>
</dbReference>
<comment type="caution">
    <text evidence="14">The sequence shown here is derived from an EMBL/GenBank/DDBJ whole genome shotgun (WGS) entry which is preliminary data.</text>
</comment>
<accession>A0ABD3SKJ6</accession>
<dbReference type="GO" id="GO:0016491">
    <property type="term" value="F:oxidoreductase activity"/>
    <property type="evidence" value="ECO:0007669"/>
    <property type="project" value="UniProtKB-KW"/>
</dbReference>
<evidence type="ECO:0000256" key="1">
    <source>
        <dbReference type="ARBA" id="ARBA00001954"/>
    </source>
</evidence>
<evidence type="ECO:0000256" key="10">
    <source>
        <dbReference type="ARBA" id="ARBA00023098"/>
    </source>
</evidence>
<keyword evidence="10" id="KW-0443">Lipid metabolism</keyword>
<keyword evidence="4" id="KW-0444">Lipid biosynthesis</keyword>
<keyword evidence="5" id="KW-0479">Metal-binding</keyword>
<keyword evidence="9" id="KW-0408">Iron</keyword>
<feature type="domain" description="DUF4005" evidence="13">
    <location>
        <begin position="261"/>
        <end position="333"/>
    </location>
</feature>
<dbReference type="AlphaFoldDB" id="A0ABD3SKJ6"/>
<dbReference type="PANTHER" id="PTHR31155">
    <property type="entry name" value="ACYL- ACYL-CARRIER-PROTEIN DESATURASE-RELATED"/>
    <property type="match status" value="1"/>
</dbReference>
<comment type="cofactor">
    <cofactor evidence="1">
        <name>Fe(2+)</name>
        <dbReference type="ChEBI" id="CHEBI:29033"/>
    </cofactor>
</comment>
<evidence type="ECO:0000313" key="15">
    <source>
        <dbReference type="Proteomes" id="UP001634393"/>
    </source>
</evidence>
<keyword evidence="6" id="KW-0276">Fatty acid metabolism</keyword>
<name>A0ABD3SKJ6_9LAMI</name>
<dbReference type="EMBL" id="JBJXBP010000006">
    <property type="protein sequence ID" value="KAL3825023.1"/>
    <property type="molecule type" value="Genomic_DNA"/>
</dbReference>
<organism evidence="14 15">
    <name type="scientific">Penstemon smallii</name>
    <dbReference type="NCBI Taxonomy" id="265156"/>
    <lineage>
        <taxon>Eukaryota</taxon>
        <taxon>Viridiplantae</taxon>
        <taxon>Streptophyta</taxon>
        <taxon>Embryophyta</taxon>
        <taxon>Tracheophyta</taxon>
        <taxon>Spermatophyta</taxon>
        <taxon>Magnoliopsida</taxon>
        <taxon>eudicotyledons</taxon>
        <taxon>Gunneridae</taxon>
        <taxon>Pentapetalae</taxon>
        <taxon>asterids</taxon>
        <taxon>lamiids</taxon>
        <taxon>Lamiales</taxon>
        <taxon>Plantaginaceae</taxon>
        <taxon>Cheloneae</taxon>
        <taxon>Penstemon</taxon>
    </lineage>
</organism>
<proteinExistence type="inferred from homology"/>
<evidence type="ECO:0000256" key="11">
    <source>
        <dbReference type="ARBA" id="ARBA00023160"/>
    </source>
</evidence>
<comment type="subunit">
    <text evidence="3">Homodimer.</text>
</comment>
<evidence type="ECO:0000256" key="4">
    <source>
        <dbReference type="ARBA" id="ARBA00022516"/>
    </source>
</evidence>
<dbReference type="InterPro" id="IPR025064">
    <property type="entry name" value="DUF4005"/>
</dbReference>
<feature type="region of interest" description="Disordered" evidence="12">
    <location>
        <begin position="195"/>
        <end position="271"/>
    </location>
</feature>
<dbReference type="GO" id="GO:0006633">
    <property type="term" value="P:fatty acid biosynthetic process"/>
    <property type="evidence" value="ECO:0007669"/>
    <property type="project" value="UniProtKB-KW"/>
</dbReference>